<comment type="catalytic activity">
    <reaction evidence="3">
        <text>a 2'-deoxyribonucleoside 5'-triphosphate + H2O = a 2'-deoxyribonucleoside 5'-phosphate + diphosphate + H(+)</text>
        <dbReference type="Rhea" id="RHEA:44644"/>
        <dbReference type="ChEBI" id="CHEBI:15377"/>
        <dbReference type="ChEBI" id="CHEBI:15378"/>
        <dbReference type="ChEBI" id="CHEBI:33019"/>
        <dbReference type="ChEBI" id="CHEBI:61560"/>
        <dbReference type="ChEBI" id="CHEBI:65317"/>
        <dbReference type="EC" id="3.6.1.9"/>
    </reaction>
</comment>
<evidence type="ECO:0000313" key="6">
    <source>
        <dbReference type="EMBL" id="MQS04351.1"/>
    </source>
</evidence>
<accession>A0A5P0YVP0</accession>
<evidence type="ECO:0000313" key="7">
    <source>
        <dbReference type="Proteomes" id="UP000320857"/>
    </source>
</evidence>
<comment type="caution">
    <text evidence="6">The sequence shown here is derived from an EMBL/GenBank/DDBJ whole genome shotgun (WGS) entry which is preliminary data.</text>
</comment>
<dbReference type="Gene3D" id="3.90.950.10">
    <property type="match status" value="1"/>
</dbReference>
<keyword evidence="2 3" id="KW-0378">Hydrolase</keyword>
<dbReference type="OrthoDB" id="3527985at2"/>
<dbReference type="EMBL" id="JABJXA010000038">
    <property type="protein sequence ID" value="MBB1258966.1"/>
    <property type="molecule type" value="Genomic_DNA"/>
</dbReference>
<keyword evidence="3" id="KW-0963">Cytoplasm</keyword>
<reference evidence="6 7" key="1">
    <citation type="submission" date="2019-10" db="EMBL/GenBank/DDBJ databases">
        <title>Streptomyces sp. nov., a novel actinobacterium isolated from alkaline environment.</title>
        <authorList>
            <person name="Golinska P."/>
        </authorList>
    </citation>
    <scope>NUCLEOTIDE SEQUENCE [LARGE SCALE GENOMIC DNA]</scope>
    <source>
        <strain evidence="6 7">OF1</strain>
    </source>
</reference>
<dbReference type="Pfam" id="PF02545">
    <property type="entry name" value="Maf"/>
    <property type="match status" value="1"/>
</dbReference>
<dbReference type="AlphaFoldDB" id="A0A5P0YVP0"/>
<evidence type="ECO:0000313" key="8">
    <source>
        <dbReference type="Proteomes" id="UP000517765"/>
    </source>
</evidence>
<protein>
    <recommendedName>
        <fullName evidence="3">Nucleoside triphosphate pyrophosphatase</fullName>
        <ecNumber evidence="3">3.6.1.9</ecNumber>
    </recommendedName>
    <alternativeName>
        <fullName evidence="3">Nucleotide pyrophosphatase</fullName>
        <shortName evidence="3">Nucleotide PPase</shortName>
    </alternativeName>
</protein>
<dbReference type="Proteomes" id="UP000320857">
    <property type="component" value="Unassembled WGS sequence"/>
</dbReference>
<dbReference type="InterPro" id="IPR003697">
    <property type="entry name" value="Maf-like"/>
</dbReference>
<dbReference type="SUPFAM" id="SSF52972">
    <property type="entry name" value="ITPase-like"/>
    <property type="match status" value="1"/>
</dbReference>
<dbReference type="EC" id="3.6.1.9" evidence="3"/>
<dbReference type="HAMAP" id="MF_00528">
    <property type="entry name" value="Maf"/>
    <property type="match status" value="1"/>
</dbReference>
<evidence type="ECO:0000313" key="5">
    <source>
        <dbReference type="EMBL" id="MBB1258966.1"/>
    </source>
</evidence>
<reference evidence="8" key="2">
    <citation type="submission" date="2020-05" db="EMBL/GenBank/DDBJ databases">
        <title>Classification of alakaliphilic streptomycetes isolated from an alkaline soil next to Lonar Crater, India and a proposal for the recognition of Streptomyces alkaliterrae sp. nov.</title>
        <authorList>
            <person name="Golinska P."/>
        </authorList>
    </citation>
    <scope>NUCLEOTIDE SEQUENCE [LARGE SCALE GENOMIC DNA]</scope>
    <source>
        <strain evidence="8">OF8</strain>
    </source>
</reference>
<evidence type="ECO:0000256" key="3">
    <source>
        <dbReference type="HAMAP-Rule" id="MF_00528"/>
    </source>
</evidence>
<dbReference type="Pfam" id="PF09348">
    <property type="entry name" value="DUF1990"/>
    <property type="match status" value="1"/>
</dbReference>
<gene>
    <name evidence="5" type="primary">maf</name>
    <name evidence="6" type="ORF">FNX44_021255</name>
    <name evidence="5" type="ORF">H3147_08980</name>
</gene>
<dbReference type="EMBL" id="VJYK02000275">
    <property type="protein sequence ID" value="MQS04351.1"/>
    <property type="molecule type" value="Genomic_DNA"/>
</dbReference>
<dbReference type="InterPro" id="IPR029001">
    <property type="entry name" value="ITPase-like_fam"/>
</dbReference>
<evidence type="ECO:0000256" key="2">
    <source>
        <dbReference type="ARBA" id="ARBA00022801"/>
    </source>
</evidence>
<dbReference type="NCBIfam" id="TIGR00172">
    <property type="entry name" value="maf"/>
    <property type="match status" value="1"/>
</dbReference>
<proteinExistence type="inferred from homology"/>
<name>A0A5P0YVP0_9ACTN</name>
<dbReference type="GO" id="GO:0005737">
    <property type="term" value="C:cytoplasm"/>
    <property type="evidence" value="ECO:0007669"/>
    <property type="project" value="UniProtKB-SubCell"/>
</dbReference>
<dbReference type="GO" id="GO:0047429">
    <property type="term" value="F:nucleoside triphosphate diphosphatase activity"/>
    <property type="evidence" value="ECO:0007669"/>
    <property type="project" value="UniProtKB-EC"/>
</dbReference>
<organism evidence="6 7">
    <name type="scientific">Streptomyces alkaliterrae</name>
    <dbReference type="NCBI Taxonomy" id="2213162"/>
    <lineage>
        <taxon>Bacteria</taxon>
        <taxon>Bacillati</taxon>
        <taxon>Actinomycetota</taxon>
        <taxon>Actinomycetes</taxon>
        <taxon>Kitasatosporales</taxon>
        <taxon>Streptomycetaceae</taxon>
        <taxon>Streptomyces</taxon>
    </lineage>
</organism>
<comment type="catalytic activity">
    <reaction evidence="3">
        <text>a ribonucleoside 5'-triphosphate + H2O = a ribonucleoside 5'-phosphate + diphosphate + H(+)</text>
        <dbReference type="Rhea" id="RHEA:23996"/>
        <dbReference type="ChEBI" id="CHEBI:15377"/>
        <dbReference type="ChEBI" id="CHEBI:15378"/>
        <dbReference type="ChEBI" id="CHEBI:33019"/>
        <dbReference type="ChEBI" id="CHEBI:58043"/>
        <dbReference type="ChEBI" id="CHEBI:61557"/>
        <dbReference type="EC" id="3.6.1.9"/>
    </reaction>
</comment>
<dbReference type="InterPro" id="IPR018960">
    <property type="entry name" value="DUF1990"/>
</dbReference>
<comment type="similarity">
    <text evidence="3">Belongs to the Maf family.</text>
</comment>
<reference evidence="5" key="3">
    <citation type="journal article" name="Syst. Appl. Microbiol.">
        <title>Streptomyces alkaliterrae sp. nov., isolated from an alkaline soil, and emended descriptions of Streptomyces alkaliphilus, Streptomyces calidiresistens and Streptomyces durbertensis.</title>
        <authorList>
            <person name="Swiecimska M."/>
            <person name="Golinska P."/>
            <person name="Nouioui I."/>
            <person name="Wypij M."/>
            <person name="Rai M."/>
            <person name="Sangal V."/>
            <person name="Goodfellow M."/>
        </authorList>
    </citation>
    <scope>NUCLEOTIDE SEQUENCE</scope>
    <source>
        <strain evidence="5">OF8</strain>
    </source>
</reference>
<keyword evidence="7" id="KW-1185">Reference proteome</keyword>
<comment type="cofactor">
    <cofactor evidence="1 3">
        <name>a divalent metal cation</name>
        <dbReference type="ChEBI" id="CHEBI:60240"/>
    </cofactor>
</comment>
<sequence length="368" mass="38261">MTKAGGPPPPPGFRSLRVRVPLGAGPEVLARAGEALTNWSMHRATGLGVSPTAPKAAPGVRVALRLGPLRAPCEVVWTVREQTRIGFAYGTLAGHPECGEEAFVVERLASGSVTLTVRAFSRPAAWYLRALGPVGHWGQRAVARAYGRALRRLVARPTMGGMTGAASATPARRLVLASASPARLGLLRQAGMDPEVIVSGVDEEALSAPTPTELALVLARAKAAAVAERPEAADALVVGCDSVLELDGRPLGKPADAEDAMNRWKSMRGRSGVLLTGHCVVDTTTGGEAFGTAATTVHFGEPTDAEIAAYVASGEPLHVAGAFTLDGRSAPFIDRIEGDHGNVIGLSLPLLRRLLAELGTPVTALWTL</sequence>
<comment type="function">
    <text evidence="3">Nucleoside triphosphate pyrophosphatase. May have a dual role in cell division arrest and in preventing the incorporation of modified nucleotides into cellular nucleic acids.</text>
</comment>
<dbReference type="PANTHER" id="PTHR43213">
    <property type="entry name" value="BIFUNCTIONAL DTTP/UTP PYROPHOSPHATASE/METHYLTRANSFERASE PROTEIN-RELATED"/>
    <property type="match status" value="1"/>
</dbReference>
<comment type="subcellular location">
    <subcellularLocation>
        <location evidence="3">Cytoplasm</location>
    </subcellularLocation>
</comment>
<feature type="domain" description="DUF1990" evidence="4">
    <location>
        <begin position="8"/>
        <end position="149"/>
    </location>
</feature>
<evidence type="ECO:0000256" key="1">
    <source>
        <dbReference type="ARBA" id="ARBA00001968"/>
    </source>
</evidence>
<dbReference type="GO" id="GO:0009117">
    <property type="term" value="P:nucleotide metabolic process"/>
    <property type="evidence" value="ECO:0007669"/>
    <property type="project" value="UniProtKB-KW"/>
</dbReference>
<dbReference type="PANTHER" id="PTHR43213:SF5">
    <property type="entry name" value="BIFUNCTIONAL DTTP_UTP PYROPHOSPHATASE_METHYLTRANSFERASE PROTEIN-RELATED"/>
    <property type="match status" value="1"/>
</dbReference>
<comment type="caution">
    <text evidence="3">Lacks conserved residue(s) required for the propagation of feature annotation.</text>
</comment>
<dbReference type="CDD" id="cd00555">
    <property type="entry name" value="Maf"/>
    <property type="match status" value="1"/>
</dbReference>
<evidence type="ECO:0000259" key="4">
    <source>
        <dbReference type="Pfam" id="PF09348"/>
    </source>
</evidence>
<dbReference type="Proteomes" id="UP000517765">
    <property type="component" value="Unassembled WGS sequence"/>
</dbReference>
<feature type="active site" description="Proton acceptor" evidence="3">
    <location>
        <position position="241"/>
    </location>
</feature>
<keyword evidence="3" id="KW-0546">Nucleotide metabolism</keyword>